<evidence type="ECO:0000259" key="1">
    <source>
        <dbReference type="PROSITE" id="PS50995"/>
    </source>
</evidence>
<dbReference type="PANTHER" id="PTHR33164">
    <property type="entry name" value="TRANSCRIPTIONAL REGULATOR, MARR FAMILY"/>
    <property type="match status" value="1"/>
</dbReference>
<reference evidence="2" key="1">
    <citation type="journal article" date="2023" name="Microbiol Resour">
        <title>Genome Sequences of Rhodoplanes serenus and Two Thermotolerant Strains, Rhodoplanes tepidamans and 'Rhodoplanes cryptolactis,' Further Refine the Genus.</title>
        <authorList>
            <person name="Rayyan A.A."/>
            <person name="Kyndt J.A."/>
        </authorList>
    </citation>
    <scope>NUCLEOTIDE SEQUENCE</scope>
    <source>
        <strain evidence="2">DSM 9987</strain>
    </source>
</reference>
<dbReference type="PROSITE" id="PS50995">
    <property type="entry name" value="HTH_MARR_2"/>
    <property type="match status" value="1"/>
</dbReference>
<dbReference type="PANTHER" id="PTHR33164:SF43">
    <property type="entry name" value="HTH-TYPE TRANSCRIPTIONAL REPRESSOR YETL"/>
    <property type="match status" value="1"/>
</dbReference>
<accession>A0ABT5JAR4</accession>
<dbReference type="SUPFAM" id="SSF46785">
    <property type="entry name" value="Winged helix' DNA-binding domain"/>
    <property type="match status" value="1"/>
</dbReference>
<dbReference type="InterPro" id="IPR036388">
    <property type="entry name" value="WH-like_DNA-bd_sf"/>
</dbReference>
<gene>
    <name evidence="2" type="ORF">PQJ73_13665</name>
</gene>
<feature type="domain" description="HTH marR-type" evidence="1">
    <location>
        <begin position="28"/>
        <end position="160"/>
    </location>
</feature>
<protein>
    <submittedName>
        <fullName evidence="2">MarR family transcriptional regulator</fullName>
    </submittedName>
</protein>
<dbReference type="InterPro" id="IPR000835">
    <property type="entry name" value="HTH_MarR-typ"/>
</dbReference>
<sequence length="165" mass="16984">MRGTSTEKVANGSGGADGGAGLRIPPSLADLVGYHLRIAQEASFNAFAAGAGAAGLKPGWYTLLTVVAENPGLTPTEISRLVGRDRSTLTSTLKALDGRGLIARKANATDGRSYGVSLTPAGHGMLKKLKTIARAHDARLDAIVGGQKAALIAVLRRIVEGLEED</sequence>
<dbReference type="PRINTS" id="PR00598">
    <property type="entry name" value="HTHMARR"/>
</dbReference>
<dbReference type="RefSeq" id="WP_272777585.1">
    <property type="nucleotide sequence ID" value="NZ_JAQQLI010000019.1"/>
</dbReference>
<keyword evidence="3" id="KW-1185">Reference proteome</keyword>
<dbReference type="InterPro" id="IPR036390">
    <property type="entry name" value="WH_DNA-bd_sf"/>
</dbReference>
<dbReference type="Gene3D" id="1.10.10.10">
    <property type="entry name" value="Winged helix-like DNA-binding domain superfamily/Winged helix DNA-binding domain"/>
    <property type="match status" value="1"/>
</dbReference>
<evidence type="ECO:0000313" key="2">
    <source>
        <dbReference type="EMBL" id="MDC7786737.1"/>
    </source>
</evidence>
<dbReference type="InterPro" id="IPR039422">
    <property type="entry name" value="MarR/SlyA-like"/>
</dbReference>
<dbReference type="Pfam" id="PF12802">
    <property type="entry name" value="MarR_2"/>
    <property type="match status" value="1"/>
</dbReference>
<proteinExistence type="predicted"/>
<comment type="caution">
    <text evidence="2">The sequence shown here is derived from an EMBL/GenBank/DDBJ whole genome shotgun (WGS) entry which is preliminary data.</text>
</comment>
<evidence type="ECO:0000313" key="3">
    <source>
        <dbReference type="Proteomes" id="UP001165652"/>
    </source>
</evidence>
<name>A0ABT5JAR4_RHOTP</name>
<dbReference type="Proteomes" id="UP001165652">
    <property type="component" value="Unassembled WGS sequence"/>
</dbReference>
<dbReference type="SMART" id="SM00347">
    <property type="entry name" value="HTH_MARR"/>
    <property type="match status" value="1"/>
</dbReference>
<organism evidence="2 3">
    <name type="scientific">Rhodoplanes tepidamans</name>
    <name type="common">Rhodoplanes cryptolactis</name>
    <dbReference type="NCBI Taxonomy" id="200616"/>
    <lineage>
        <taxon>Bacteria</taxon>
        <taxon>Pseudomonadati</taxon>
        <taxon>Pseudomonadota</taxon>
        <taxon>Alphaproteobacteria</taxon>
        <taxon>Hyphomicrobiales</taxon>
        <taxon>Nitrobacteraceae</taxon>
        <taxon>Rhodoplanes</taxon>
    </lineage>
</organism>
<reference evidence="2" key="2">
    <citation type="submission" date="2023-02" db="EMBL/GenBank/DDBJ databases">
        <authorList>
            <person name="Rayyan A."/>
            <person name="Meyer T."/>
            <person name="Kyndt J.A."/>
        </authorList>
    </citation>
    <scope>NUCLEOTIDE SEQUENCE</scope>
    <source>
        <strain evidence="2">DSM 9987</strain>
    </source>
</reference>
<dbReference type="EMBL" id="JAQQLI010000019">
    <property type="protein sequence ID" value="MDC7786737.1"/>
    <property type="molecule type" value="Genomic_DNA"/>
</dbReference>